<name>A0A6A6QT24_9PEZI</name>
<feature type="non-terminal residue" evidence="13">
    <location>
        <position position="1"/>
    </location>
</feature>
<accession>A0A6A6QT24</accession>
<sequence>HLRKGLEALLGHEPRRKFPGAQPVSLTRKHLHSDLSGYMVCEKTDGIRAFLWYTKDYRTGEQAIFLVDRKYCFYRIDTRTTHAQACDDVLLDTEVILHKDDTWSGVVFLVFDCLAYGGASIVQKKLKSRLGFASAFEGELRRRAAPMPVVVTVKKFLPFSGVEKCLKEMETAPHGTDGLILTPPREYRFHTDGDLFKWKPARENTVDFQVCMAPSPPTNYKMWQLGLSLFYGKGGHELFTSLFWNEEEFTAMVAAWRPGKEAVLECWRDERGRWRPKLDKINQNDVPRFRDDKETANFFKVAENVIASLEDNVTERQLKLAAKR</sequence>
<evidence type="ECO:0000313" key="14">
    <source>
        <dbReference type="Proteomes" id="UP000799750"/>
    </source>
</evidence>
<dbReference type="InterPro" id="IPR001339">
    <property type="entry name" value="mRNA_cap_enzyme_adenylation"/>
</dbReference>
<dbReference type="AlphaFoldDB" id="A0A6A6QT24"/>
<evidence type="ECO:0000256" key="3">
    <source>
        <dbReference type="ARBA" id="ARBA00022664"/>
    </source>
</evidence>
<dbReference type="Gene3D" id="2.40.50.140">
    <property type="entry name" value="Nucleic acid-binding proteins"/>
    <property type="match status" value="1"/>
</dbReference>
<dbReference type="GO" id="GO:0006370">
    <property type="term" value="P:7-methylguanosine mRNA capping"/>
    <property type="evidence" value="ECO:0007669"/>
    <property type="project" value="UniProtKB-KW"/>
</dbReference>
<feature type="domain" description="mRNA capping enzyme adenylation" evidence="11">
    <location>
        <begin position="22"/>
        <end position="199"/>
    </location>
</feature>
<evidence type="ECO:0000256" key="9">
    <source>
        <dbReference type="ARBA" id="ARBA00023242"/>
    </source>
</evidence>
<dbReference type="EC" id="2.7.7.50" evidence="2"/>
<dbReference type="SUPFAM" id="SSF56091">
    <property type="entry name" value="DNA ligase/mRNA capping enzyme, catalytic domain"/>
    <property type="match status" value="1"/>
</dbReference>
<reference evidence="13" key="1">
    <citation type="journal article" date="2020" name="Stud. Mycol.">
        <title>101 Dothideomycetes genomes: a test case for predicting lifestyles and emergence of pathogens.</title>
        <authorList>
            <person name="Haridas S."/>
            <person name="Albert R."/>
            <person name="Binder M."/>
            <person name="Bloem J."/>
            <person name="Labutti K."/>
            <person name="Salamov A."/>
            <person name="Andreopoulos B."/>
            <person name="Baker S."/>
            <person name="Barry K."/>
            <person name="Bills G."/>
            <person name="Bluhm B."/>
            <person name="Cannon C."/>
            <person name="Castanera R."/>
            <person name="Culley D."/>
            <person name="Daum C."/>
            <person name="Ezra D."/>
            <person name="Gonzalez J."/>
            <person name="Henrissat B."/>
            <person name="Kuo A."/>
            <person name="Liang C."/>
            <person name="Lipzen A."/>
            <person name="Lutzoni F."/>
            <person name="Magnuson J."/>
            <person name="Mondo S."/>
            <person name="Nolan M."/>
            <person name="Ohm R."/>
            <person name="Pangilinan J."/>
            <person name="Park H.-J."/>
            <person name="Ramirez L."/>
            <person name="Alfaro M."/>
            <person name="Sun H."/>
            <person name="Tritt A."/>
            <person name="Yoshinaga Y."/>
            <person name="Zwiers L.-H."/>
            <person name="Turgeon B."/>
            <person name="Goodwin S."/>
            <person name="Spatafora J."/>
            <person name="Crous P."/>
            <person name="Grigoriev I."/>
        </authorList>
    </citation>
    <scope>NUCLEOTIDE SEQUENCE</scope>
    <source>
        <strain evidence="13">CBS 269.34</strain>
    </source>
</reference>
<comment type="catalytic activity">
    <reaction evidence="10">
        <text>a 5'-end diphospho-ribonucleoside in mRNA + GTP + H(+) = a 5'-end (5'-triphosphoguanosine)-ribonucleoside in mRNA + diphosphate</text>
        <dbReference type="Rhea" id="RHEA:67012"/>
        <dbReference type="Rhea" id="RHEA-COMP:17165"/>
        <dbReference type="Rhea" id="RHEA-COMP:17166"/>
        <dbReference type="ChEBI" id="CHEBI:15378"/>
        <dbReference type="ChEBI" id="CHEBI:33019"/>
        <dbReference type="ChEBI" id="CHEBI:37565"/>
        <dbReference type="ChEBI" id="CHEBI:167616"/>
        <dbReference type="ChEBI" id="CHEBI:167617"/>
        <dbReference type="EC" id="2.7.7.50"/>
    </reaction>
    <physiologicalReaction direction="left-to-right" evidence="10">
        <dbReference type="Rhea" id="RHEA:67013"/>
    </physiologicalReaction>
</comment>
<evidence type="ECO:0000256" key="4">
    <source>
        <dbReference type="ARBA" id="ARBA00022679"/>
    </source>
</evidence>
<keyword evidence="7" id="KW-0506">mRNA capping</keyword>
<dbReference type="InterPro" id="IPR012340">
    <property type="entry name" value="NA-bd_OB-fold"/>
</dbReference>
<comment type="subcellular location">
    <subcellularLocation>
        <location evidence="1">Nucleus</location>
    </subcellularLocation>
</comment>
<evidence type="ECO:0000256" key="5">
    <source>
        <dbReference type="ARBA" id="ARBA00022695"/>
    </source>
</evidence>
<dbReference type="GO" id="GO:0004484">
    <property type="term" value="F:mRNA guanylyltransferase activity"/>
    <property type="evidence" value="ECO:0007669"/>
    <property type="project" value="UniProtKB-EC"/>
</dbReference>
<keyword evidence="8" id="KW-0342">GTP-binding</keyword>
<organism evidence="13 14">
    <name type="scientific">Lophium mytilinum</name>
    <dbReference type="NCBI Taxonomy" id="390894"/>
    <lineage>
        <taxon>Eukaryota</taxon>
        <taxon>Fungi</taxon>
        <taxon>Dikarya</taxon>
        <taxon>Ascomycota</taxon>
        <taxon>Pezizomycotina</taxon>
        <taxon>Dothideomycetes</taxon>
        <taxon>Pleosporomycetidae</taxon>
        <taxon>Mytilinidiales</taxon>
        <taxon>Mytilinidiaceae</taxon>
        <taxon>Lophium</taxon>
    </lineage>
</organism>
<dbReference type="GO" id="GO:0005634">
    <property type="term" value="C:nucleus"/>
    <property type="evidence" value="ECO:0007669"/>
    <property type="project" value="UniProtKB-SubCell"/>
</dbReference>
<keyword evidence="5" id="KW-0548">Nucleotidyltransferase</keyword>
<dbReference type="OrthoDB" id="200924at2759"/>
<keyword evidence="4" id="KW-0808">Transferase</keyword>
<dbReference type="Pfam" id="PF03919">
    <property type="entry name" value="mRNA_cap_C"/>
    <property type="match status" value="1"/>
</dbReference>
<evidence type="ECO:0000259" key="12">
    <source>
        <dbReference type="Pfam" id="PF03919"/>
    </source>
</evidence>
<evidence type="ECO:0000256" key="8">
    <source>
        <dbReference type="ARBA" id="ARBA00023134"/>
    </source>
</evidence>
<proteinExistence type="predicted"/>
<dbReference type="PANTHER" id="PTHR10367">
    <property type="entry name" value="MRNA-CAPPING ENZYME"/>
    <property type="match status" value="1"/>
</dbReference>
<dbReference type="Pfam" id="PF01331">
    <property type="entry name" value="mRNA_cap_enzyme"/>
    <property type="match status" value="1"/>
</dbReference>
<dbReference type="PANTHER" id="PTHR10367:SF17">
    <property type="entry name" value="MRNA-CAPPING ENZYME"/>
    <property type="match status" value="1"/>
</dbReference>
<dbReference type="Proteomes" id="UP000799750">
    <property type="component" value="Unassembled WGS sequence"/>
</dbReference>
<gene>
    <name evidence="13" type="ORF">BU16DRAFT_422847</name>
</gene>
<protein>
    <recommendedName>
        <fullName evidence="2">mRNA guanylyltransferase</fullName>
        <ecNumber evidence="2">2.7.7.50</ecNumber>
    </recommendedName>
</protein>
<evidence type="ECO:0000256" key="2">
    <source>
        <dbReference type="ARBA" id="ARBA00012475"/>
    </source>
</evidence>
<evidence type="ECO:0000313" key="13">
    <source>
        <dbReference type="EMBL" id="KAF2495561.1"/>
    </source>
</evidence>
<evidence type="ECO:0000256" key="10">
    <source>
        <dbReference type="ARBA" id="ARBA00044624"/>
    </source>
</evidence>
<keyword evidence="9" id="KW-0539">Nucleus</keyword>
<dbReference type="GO" id="GO:0005525">
    <property type="term" value="F:GTP binding"/>
    <property type="evidence" value="ECO:0007669"/>
    <property type="project" value="UniProtKB-KW"/>
</dbReference>
<dbReference type="InterPro" id="IPR013846">
    <property type="entry name" value="mRNA_cap_enzyme_C"/>
</dbReference>
<dbReference type="InterPro" id="IPR051029">
    <property type="entry name" value="mRNA_Capping_Enz/RNA_Phosphat"/>
</dbReference>
<evidence type="ECO:0000256" key="1">
    <source>
        <dbReference type="ARBA" id="ARBA00004123"/>
    </source>
</evidence>
<keyword evidence="14" id="KW-1185">Reference proteome</keyword>
<dbReference type="GO" id="GO:0005524">
    <property type="term" value="F:ATP binding"/>
    <property type="evidence" value="ECO:0007669"/>
    <property type="project" value="InterPro"/>
</dbReference>
<evidence type="ECO:0000259" key="11">
    <source>
        <dbReference type="Pfam" id="PF01331"/>
    </source>
</evidence>
<keyword evidence="3" id="KW-0507">mRNA processing</keyword>
<dbReference type="SUPFAM" id="SSF50249">
    <property type="entry name" value="Nucleic acid-binding proteins"/>
    <property type="match status" value="1"/>
</dbReference>
<feature type="domain" description="mRNA capping enzyme C-terminal" evidence="12">
    <location>
        <begin position="203"/>
        <end position="318"/>
    </location>
</feature>
<dbReference type="EMBL" id="MU004189">
    <property type="protein sequence ID" value="KAF2495561.1"/>
    <property type="molecule type" value="Genomic_DNA"/>
</dbReference>
<evidence type="ECO:0000256" key="6">
    <source>
        <dbReference type="ARBA" id="ARBA00022741"/>
    </source>
</evidence>
<dbReference type="CDD" id="cd07895">
    <property type="entry name" value="Adenylation_mRNA_capping"/>
    <property type="match status" value="1"/>
</dbReference>
<dbReference type="Gene3D" id="3.30.470.30">
    <property type="entry name" value="DNA ligase/mRNA capping enzyme"/>
    <property type="match status" value="1"/>
</dbReference>
<evidence type="ECO:0000256" key="7">
    <source>
        <dbReference type="ARBA" id="ARBA00023042"/>
    </source>
</evidence>
<feature type="non-terminal residue" evidence="13">
    <location>
        <position position="324"/>
    </location>
</feature>
<keyword evidence="6" id="KW-0547">Nucleotide-binding</keyword>